<evidence type="ECO:0008006" key="3">
    <source>
        <dbReference type="Google" id="ProtNLM"/>
    </source>
</evidence>
<dbReference type="Proteomes" id="UP001232493">
    <property type="component" value="Chromosome"/>
</dbReference>
<dbReference type="EMBL" id="CP069362">
    <property type="protein sequence ID" value="WGS65800.1"/>
    <property type="molecule type" value="Genomic_DNA"/>
</dbReference>
<organism evidence="1 2">
    <name type="scientific">Marinitoga aeolica</name>
    <dbReference type="NCBI Taxonomy" id="2809031"/>
    <lineage>
        <taxon>Bacteria</taxon>
        <taxon>Thermotogati</taxon>
        <taxon>Thermotogota</taxon>
        <taxon>Thermotogae</taxon>
        <taxon>Petrotogales</taxon>
        <taxon>Petrotogaceae</taxon>
        <taxon>Marinitoga</taxon>
    </lineage>
</organism>
<sequence>MKNKIIIFILFVLALSIFAEDNRKTLLIYSKGYSTLSNKVEHRLKERLLEMGKYRLVERDLNVLNEVERILSGVANKKGFEFKHLAADYIVYVEVIDAESRRKEDDDGNVWYEYDIEGAYRLIDVETSQILEIKTINAIGSSNVTKFISEDEARENAKNQAIDYLVSSLVYRMNKLFLINANIVNIENNMVLIDAGRNVGIYKGMMFSFAKIYTVNNDIYRKKDGKLIVKDLSENSAILEILVKPKFKIDQTLKVIENPDLSPIRGHITLSGGYVFDGSYLGRIDFIGDNYKGFGFGTYLDFIFDSNKSILTTGITLGYMKDFGRIMPQIGVDLYMSSSFNYDTEYATNIALGVSPNIGVELLLTDNFAVTVNGGYRLETGIEGNYEEINSPFVRVGIDILF</sequence>
<dbReference type="RefSeq" id="WP_281000579.1">
    <property type="nucleotide sequence ID" value="NZ_CP069362.1"/>
</dbReference>
<proteinExistence type="predicted"/>
<gene>
    <name evidence="1" type="ORF">JRV97_04425</name>
</gene>
<accession>A0ABY8PT68</accession>
<name>A0ABY8PT68_9BACT</name>
<keyword evidence="2" id="KW-1185">Reference proteome</keyword>
<protein>
    <recommendedName>
        <fullName evidence="3">Curli production assembly/transport component CsgG</fullName>
    </recommendedName>
</protein>
<evidence type="ECO:0000313" key="1">
    <source>
        <dbReference type="EMBL" id="WGS65800.1"/>
    </source>
</evidence>
<evidence type="ECO:0000313" key="2">
    <source>
        <dbReference type="Proteomes" id="UP001232493"/>
    </source>
</evidence>
<reference evidence="1 2" key="1">
    <citation type="submission" date="2021-02" db="EMBL/GenBank/DDBJ databases">
        <title>Characterization of Marinitoga sp. nov. str. BP5-C20A.</title>
        <authorList>
            <person name="Erauso G."/>
            <person name="Postec A."/>
        </authorList>
    </citation>
    <scope>NUCLEOTIDE SEQUENCE [LARGE SCALE GENOMIC DNA]</scope>
    <source>
        <strain evidence="1 2">BP5-C20A</strain>
    </source>
</reference>